<keyword evidence="1" id="KW-0175">Coiled coil</keyword>
<accession>A0A443S6A5</accession>
<name>A0A443S6A5_9ACAR</name>
<evidence type="ECO:0000313" key="4">
    <source>
        <dbReference type="EMBL" id="RWS23079.1"/>
    </source>
</evidence>
<keyword evidence="5" id="KW-1185">Reference proteome</keyword>
<dbReference type="PANTHER" id="PTHR23159:SF31">
    <property type="entry name" value="CENTROSOME-ASSOCIATED PROTEIN CEP250 ISOFORM X1"/>
    <property type="match status" value="1"/>
</dbReference>
<reference evidence="4 5" key="1">
    <citation type="journal article" date="2018" name="Gigascience">
        <title>Genomes of trombidid mites reveal novel predicted allergens and laterally-transferred genes associated with secondary metabolism.</title>
        <authorList>
            <person name="Dong X."/>
            <person name="Chaisiri K."/>
            <person name="Xia D."/>
            <person name="Armstrong S.D."/>
            <person name="Fang Y."/>
            <person name="Donnelly M.J."/>
            <person name="Kadowaki T."/>
            <person name="McGarry J.W."/>
            <person name="Darby A.C."/>
            <person name="Makepeace B.L."/>
        </authorList>
    </citation>
    <scope>NUCLEOTIDE SEQUENCE [LARGE SCALE GENOMIC DNA]</scope>
    <source>
        <strain evidence="4">UoL-UT</strain>
    </source>
</reference>
<keyword evidence="2" id="KW-1133">Transmembrane helix</keyword>
<comment type="caution">
    <text evidence="4">The sequence shown here is derived from an EMBL/GenBank/DDBJ whole genome shotgun (WGS) entry which is preliminary data.</text>
</comment>
<gene>
    <name evidence="4" type="ORF">B4U80_13439</name>
</gene>
<feature type="coiled-coil region" evidence="1">
    <location>
        <begin position="24"/>
        <end position="172"/>
    </location>
</feature>
<keyword evidence="2" id="KW-0472">Membrane</keyword>
<dbReference type="VEuPathDB" id="VectorBase:LDEU008961"/>
<dbReference type="SMART" id="SM00034">
    <property type="entry name" value="CLECT"/>
    <property type="match status" value="1"/>
</dbReference>
<dbReference type="Gene3D" id="3.10.100.10">
    <property type="entry name" value="Mannose-Binding Protein A, subunit A"/>
    <property type="match status" value="1"/>
</dbReference>
<feature type="coiled-coil region" evidence="1">
    <location>
        <begin position="227"/>
        <end position="265"/>
    </location>
</feature>
<feature type="domain" description="C-type lectin" evidence="3">
    <location>
        <begin position="415"/>
        <end position="520"/>
    </location>
</feature>
<feature type="transmembrane region" description="Helical" evidence="2">
    <location>
        <begin position="587"/>
        <end position="610"/>
    </location>
</feature>
<evidence type="ECO:0000313" key="5">
    <source>
        <dbReference type="Proteomes" id="UP000288716"/>
    </source>
</evidence>
<dbReference type="InterPro" id="IPR016186">
    <property type="entry name" value="C-type_lectin-like/link_sf"/>
</dbReference>
<dbReference type="PANTHER" id="PTHR23159">
    <property type="entry name" value="CENTROSOMAL PROTEIN 2"/>
    <property type="match status" value="1"/>
</dbReference>
<dbReference type="EMBL" id="NCKV01007180">
    <property type="protein sequence ID" value="RWS23079.1"/>
    <property type="molecule type" value="Genomic_DNA"/>
</dbReference>
<dbReference type="SUPFAM" id="SSF56436">
    <property type="entry name" value="C-type lectin-like"/>
    <property type="match status" value="1"/>
</dbReference>
<dbReference type="Pfam" id="PF00059">
    <property type="entry name" value="Lectin_C"/>
    <property type="match status" value="1"/>
</dbReference>
<dbReference type="STRING" id="299467.A0A443S6A5"/>
<proteinExistence type="predicted"/>
<keyword evidence="2" id="KW-0812">Transmembrane</keyword>
<organism evidence="4 5">
    <name type="scientific">Leptotrombidium deliense</name>
    <dbReference type="NCBI Taxonomy" id="299467"/>
    <lineage>
        <taxon>Eukaryota</taxon>
        <taxon>Metazoa</taxon>
        <taxon>Ecdysozoa</taxon>
        <taxon>Arthropoda</taxon>
        <taxon>Chelicerata</taxon>
        <taxon>Arachnida</taxon>
        <taxon>Acari</taxon>
        <taxon>Acariformes</taxon>
        <taxon>Trombidiformes</taxon>
        <taxon>Prostigmata</taxon>
        <taxon>Anystina</taxon>
        <taxon>Parasitengona</taxon>
        <taxon>Trombiculoidea</taxon>
        <taxon>Trombiculidae</taxon>
        <taxon>Leptotrombidium</taxon>
    </lineage>
</organism>
<sequence>QLSGKLGDLEKEMSQKQVANAQKINQLTTSVTDLKNDIKKTTDECKNEVTEAKNQMKNLADKAANSNAAEEMNKKIEAEAQKCDSKVATTKDELEKKLKNEYMTAAQMEEKMKQSSAEVDKAIKVKEIYCDQNNYSVFQECEKKNEEMTQDINSVKETVNNLKTKNDALAKDVTSANTKCNDDSSKLGDELKKMKEKVEQSIAANAIVDAAVKECCSKFDIFKTEVTKKFEDEKEKVNSKLDNIEKTNKESLDKLKNDIKEINNNNNPYLKPLEDKVTTIESEIKKNSEECKTKTSELKNEVEKKLKEESEKRDKIEKDISSKIDEVKKEQTASLEKVKENVKICQTNDCSAKNTEIIKEVIKQNFNKDITEKIEKLMASSGSLPNSAAVNVNDFEKSVQKQLKLHSKPDSYRGCPLGWKQIHLRCYFVGPKATFHENQKYCELFNASLVNVNSTAEQQAVIDLAKPVNNPAWIYLGPFSVPTQLDDKNPYKNKPCAAIDPKSGEVIFGHCGETYTQMCEISVEDSKYIIKDFSNQKVSQLLRAKRKAENYELTSDTKSEIGELSDQLNYLRNEFDAVTRKQRQQKYVLVSSILVVASLAMIAGSVAFSLKKKVTNE</sequence>
<evidence type="ECO:0000256" key="2">
    <source>
        <dbReference type="SAM" id="Phobius"/>
    </source>
</evidence>
<evidence type="ECO:0000259" key="3">
    <source>
        <dbReference type="SMART" id="SM00034"/>
    </source>
</evidence>
<feature type="coiled-coil region" evidence="1">
    <location>
        <begin position="292"/>
        <end position="326"/>
    </location>
</feature>
<feature type="non-terminal residue" evidence="4">
    <location>
        <position position="1"/>
    </location>
</feature>
<protein>
    <recommendedName>
        <fullName evidence="3">C-type lectin domain-containing protein</fullName>
    </recommendedName>
</protein>
<evidence type="ECO:0000256" key="1">
    <source>
        <dbReference type="SAM" id="Coils"/>
    </source>
</evidence>
<dbReference type="InterPro" id="IPR016187">
    <property type="entry name" value="CTDL_fold"/>
</dbReference>
<dbReference type="InterPro" id="IPR001304">
    <property type="entry name" value="C-type_lectin-like"/>
</dbReference>
<dbReference type="Proteomes" id="UP000288716">
    <property type="component" value="Unassembled WGS sequence"/>
</dbReference>
<dbReference type="AlphaFoldDB" id="A0A443S6A5"/>